<evidence type="ECO:0000313" key="2">
    <source>
        <dbReference type="EMBL" id="KAJ3057093.1"/>
    </source>
</evidence>
<sequence>MTVQNTNTTTTDHWSPSLYQTNANFVPLMVDSIVSLLTPQPNETIFDLGCGDGILTRKLATDYGVAQVVGTDASPAMIAGAKEEAKKFNVPEDKLELAVWDGQELENSPWAGKGFDAVFSNAAIHWMKRDPEAVIRGAHAILKPGGRFVGEFGGHLNVLSVHSALIAALRRRRHDGIALSPWFFPTDNQYQQMLESNGFTVKFIALVPRQTPLPTDIGGWVDTFGGPFMAPLRAEERKTVREEVVEQLRPVLCDFEGKWTADYVRLRFVAIKN</sequence>
<evidence type="ECO:0000313" key="3">
    <source>
        <dbReference type="Proteomes" id="UP001212841"/>
    </source>
</evidence>
<feature type="domain" description="Methyltransferase" evidence="1">
    <location>
        <begin position="45"/>
        <end position="146"/>
    </location>
</feature>
<dbReference type="InterPro" id="IPR029063">
    <property type="entry name" value="SAM-dependent_MTases_sf"/>
</dbReference>
<keyword evidence="3" id="KW-1185">Reference proteome</keyword>
<dbReference type="SUPFAM" id="SSF53335">
    <property type="entry name" value="S-adenosyl-L-methionine-dependent methyltransferases"/>
    <property type="match status" value="1"/>
</dbReference>
<dbReference type="PANTHER" id="PTHR43591:SF110">
    <property type="entry name" value="RHODANESE DOMAIN-CONTAINING PROTEIN"/>
    <property type="match status" value="1"/>
</dbReference>
<dbReference type="CDD" id="cd02440">
    <property type="entry name" value="AdoMet_MTases"/>
    <property type="match status" value="1"/>
</dbReference>
<dbReference type="Proteomes" id="UP001212841">
    <property type="component" value="Unassembled WGS sequence"/>
</dbReference>
<proteinExistence type="predicted"/>
<gene>
    <name evidence="2" type="ORF">HK097_000557</name>
</gene>
<comment type="caution">
    <text evidence="2">The sequence shown here is derived from an EMBL/GenBank/DDBJ whole genome shotgun (WGS) entry which is preliminary data.</text>
</comment>
<dbReference type="AlphaFoldDB" id="A0AAD5SL23"/>
<dbReference type="EMBL" id="JADGJD010000011">
    <property type="protein sequence ID" value="KAJ3057093.1"/>
    <property type="molecule type" value="Genomic_DNA"/>
</dbReference>
<protein>
    <recommendedName>
        <fullName evidence="1">Methyltransferase domain-containing protein</fullName>
    </recommendedName>
</protein>
<dbReference type="Gene3D" id="3.40.50.150">
    <property type="entry name" value="Vaccinia Virus protein VP39"/>
    <property type="match status" value="1"/>
</dbReference>
<dbReference type="Pfam" id="PF13649">
    <property type="entry name" value="Methyltransf_25"/>
    <property type="match status" value="1"/>
</dbReference>
<dbReference type="PANTHER" id="PTHR43591">
    <property type="entry name" value="METHYLTRANSFERASE"/>
    <property type="match status" value="1"/>
</dbReference>
<dbReference type="InterPro" id="IPR041698">
    <property type="entry name" value="Methyltransf_25"/>
</dbReference>
<accession>A0AAD5SL23</accession>
<organism evidence="2 3">
    <name type="scientific">Rhizophlyctis rosea</name>
    <dbReference type="NCBI Taxonomy" id="64517"/>
    <lineage>
        <taxon>Eukaryota</taxon>
        <taxon>Fungi</taxon>
        <taxon>Fungi incertae sedis</taxon>
        <taxon>Chytridiomycota</taxon>
        <taxon>Chytridiomycota incertae sedis</taxon>
        <taxon>Chytridiomycetes</taxon>
        <taxon>Rhizophlyctidales</taxon>
        <taxon>Rhizophlyctidaceae</taxon>
        <taxon>Rhizophlyctis</taxon>
    </lineage>
</organism>
<evidence type="ECO:0000259" key="1">
    <source>
        <dbReference type="Pfam" id="PF13649"/>
    </source>
</evidence>
<reference evidence="2" key="1">
    <citation type="submission" date="2020-05" db="EMBL/GenBank/DDBJ databases">
        <title>Phylogenomic resolution of chytrid fungi.</title>
        <authorList>
            <person name="Stajich J.E."/>
            <person name="Amses K."/>
            <person name="Simmons R."/>
            <person name="Seto K."/>
            <person name="Myers J."/>
            <person name="Bonds A."/>
            <person name="Quandt C.A."/>
            <person name="Barry K."/>
            <person name="Liu P."/>
            <person name="Grigoriev I."/>
            <person name="Longcore J.E."/>
            <person name="James T.Y."/>
        </authorList>
    </citation>
    <scope>NUCLEOTIDE SEQUENCE</scope>
    <source>
        <strain evidence="2">JEL0318</strain>
    </source>
</reference>
<name>A0AAD5SL23_9FUNG</name>